<dbReference type="InterPro" id="IPR050109">
    <property type="entry name" value="HTH-type_TetR-like_transc_reg"/>
</dbReference>
<dbReference type="SUPFAM" id="SSF46689">
    <property type="entry name" value="Homeodomain-like"/>
    <property type="match status" value="1"/>
</dbReference>
<dbReference type="EMBL" id="CP108036">
    <property type="protein sequence ID" value="WUN79941.1"/>
    <property type="molecule type" value="Genomic_DNA"/>
</dbReference>
<evidence type="ECO:0000256" key="2">
    <source>
        <dbReference type="ARBA" id="ARBA00023125"/>
    </source>
</evidence>
<proteinExistence type="predicted"/>
<dbReference type="InterPro" id="IPR036271">
    <property type="entry name" value="Tet_transcr_reg_TetR-rel_C_sf"/>
</dbReference>
<keyword evidence="3" id="KW-0804">Transcription</keyword>
<feature type="domain" description="HTH tetR-type" evidence="5">
    <location>
        <begin position="37"/>
        <end position="97"/>
    </location>
</feature>
<dbReference type="Pfam" id="PF02909">
    <property type="entry name" value="TetR_C_1"/>
    <property type="match status" value="1"/>
</dbReference>
<protein>
    <submittedName>
        <fullName evidence="6">TetR/AcrR family transcriptional regulator C-terminal domain-containing protein</fullName>
    </submittedName>
</protein>
<reference evidence="6" key="1">
    <citation type="submission" date="2022-10" db="EMBL/GenBank/DDBJ databases">
        <title>The complete genomes of actinobacterial strains from the NBC collection.</title>
        <authorList>
            <person name="Joergensen T.S."/>
            <person name="Alvarez Arevalo M."/>
            <person name="Sterndorff E.B."/>
            <person name="Faurdal D."/>
            <person name="Vuksanovic O."/>
            <person name="Mourched A.-S."/>
            <person name="Charusanti P."/>
            <person name="Shaw S."/>
            <person name="Blin K."/>
            <person name="Weber T."/>
        </authorList>
    </citation>
    <scope>NUCLEOTIDE SEQUENCE</scope>
    <source>
        <strain evidence="6">NBC_00303</strain>
    </source>
</reference>
<evidence type="ECO:0000259" key="5">
    <source>
        <dbReference type="PROSITE" id="PS50977"/>
    </source>
</evidence>
<dbReference type="InterPro" id="IPR001647">
    <property type="entry name" value="HTH_TetR"/>
</dbReference>
<keyword evidence="2 4" id="KW-0238">DNA-binding</keyword>
<dbReference type="SUPFAM" id="SSF48498">
    <property type="entry name" value="Tetracyclin repressor-like, C-terminal domain"/>
    <property type="match status" value="1"/>
</dbReference>
<dbReference type="PANTHER" id="PTHR30055">
    <property type="entry name" value="HTH-TYPE TRANSCRIPTIONAL REGULATOR RUTR"/>
    <property type="match status" value="1"/>
</dbReference>
<evidence type="ECO:0000256" key="4">
    <source>
        <dbReference type="PROSITE-ProRule" id="PRU00335"/>
    </source>
</evidence>
<gene>
    <name evidence="6" type="ORF">OHA91_16325</name>
</gene>
<dbReference type="InterPro" id="IPR004111">
    <property type="entry name" value="Repressor_TetR_C"/>
</dbReference>
<feature type="DNA-binding region" description="H-T-H motif" evidence="4">
    <location>
        <begin position="60"/>
        <end position="79"/>
    </location>
</feature>
<dbReference type="Pfam" id="PF00440">
    <property type="entry name" value="TetR_N"/>
    <property type="match status" value="1"/>
</dbReference>
<organism evidence="6 7">
    <name type="scientific">Streptomyces erythrochromogenes</name>
    <dbReference type="NCBI Taxonomy" id="285574"/>
    <lineage>
        <taxon>Bacteria</taxon>
        <taxon>Bacillati</taxon>
        <taxon>Actinomycetota</taxon>
        <taxon>Actinomycetes</taxon>
        <taxon>Kitasatosporales</taxon>
        <taxon>Streptomycetaceae</taxon>
        <taxon>Streptomyces</taxon>
    </lineage>
</organism>
<dbReference type="PANTHER" id="PTHR30055:SF151">
    <property type="entry name" value="TRANSCRIPTIONAL REGULATORY PROTEIN"/>
    <property type="match status" value="1"/>
</dbReference>
<evidence type="ECO:0000256" key="1">
    <source>
        <dbReference type="ARBA" id="ARBA00023015"/>
    </source>
</evidence>
<dbReference type="Gene3D" id="1.10.10.60">
    <property type="entry name" value="Homeodomain-like"/>
    <property type="match status" value="1"/>
</dbReference>
<dbReference type="InterPro" id="IPR009057">
    <property type="entry name" value="Homeodomain-like_sf"/>
</dbReference>
<dbReference type="PROSITE" id="PS50977">
    <property type="entry name" value="HTH_TETR_2"/>
    <property type="match status" value="1"/>
</dbReference>
<name>A0ABZ1QB90_9ACTN</name>
<evidence type="ECO:0000256" key="3">
    <source>
        <dbReference type="ARBA" id="ARBA00023163"/>
    </source>
</evidence>
<keyword evidence="7" id="KW-1185">Reference proteome</keyword>
<keyword evidence="1" id="KW-0805">Transcription regulation</keyword>
<accession>A0ABZ1QB90</accession>
<dbReference type="Proteomes" id="UP001432312">
    <property type="component" value="Chromosome"/>
</dbReference>
<sequence length="247" mass="26139">MPRADRGGGQDGPPDPGSVAELLWRTAAEPGRKARHRLSARLIVDTAVSLADAEGLGPLSMQRVAGELGCTAMALYRHVPGKDHLVAAMVDTATGRPPAPADPPGGWRAEVETWVDALWDLYLRHPWMTKAPTTGAPVGPNELAWFEALLSPLARSGLDRAELVPIATFVSGAVRDLARVATELDPAGAAEYGEVLARHLDPGRFPVLCSLAGTDGFDEDEDGDVTPVVRSGVRRLLDGIEGRPGSH</sequence>
<dbReference type="GeneID" id="95497633"/>
<dbReference type="RefSeq" id="WP_328739532.1">
    <property type="nucleotide sequence ID" value="NZ_CP108036.1"/>
</dbReference>
<evidence type="ECO:0000313" key="6">
    <source>
        <dbReference type="EMBL" id="WUN79941.1"/>
    </source>
</evidence>
<dbReference type="Gene3D" id="1.10.357.10">
    <property type="entry name" value="Tetracycline Repressor, domain 2"/>
    <property type="match status" value="1"/>
</dbReference>
<evidence type="ECO:0000313" key="7">
    <source>
        <dbReference type="Proteomes" id="UP001432312"/>
    </source>
</evidence>